<dbReference type="CTD" id="9804616"/>
<dbReference type="AlphaFoldDB" id="A0A6A5FT16"/>
<evidence type="ECO:0000313" key="2">
    <source>
        <dbReference type="EMBL" id="KAF1745655.1"/>
    </source>
</evidence>
<comment type="caution">
    <text evidence="2">The sequence shown here is derived from an EMBL/GenBank/DDBJ whole genome shotgun (WGS) entry which is preliminary data.</text>
</comment>
<dbReference type="RefSeq" id="XP_003107038.2">
    <property type="nucleotide sequence ID" value="XM_003106990.2"/>
</dbReference>
<dbReference type="EMBL" id="WUAV01000006">
    <property type="protein sequence ID" value="KAF1745655.1"/>
    <property type="molecule type" value="Genomic_DNA"/>
</dbReference>
<reference evidence="2 3" key="1">
    <citation type="submission" date="2019-12" db="EMBL/GenBank/DDBJ databases">
        <title>Chromosome-level assembly of the Caenorhabditis remanei genome.</title>
        <authorList>
            <person name="Teterina A.A."/>
            <person name="Willis J.H."/>
            <person name="Phillips P.C."/>
        </authorList>
    </citation>
    <scope>NUCLEOTIDE SEQUENCE [LARGE SCALE GENOMIC DNA]</scope>
    <source>
        <strain evidence="2 3">PX506</strain>
        <tissue evidence="2">Whole organism</tissue>
    </source>
</reference>
<evidence type="ECO:0000313" key="3">
    <source>
        <dbReference type="Proteomes" id="UP000483820"/>
    </source>
</evidence>
<accession>A0A6A5FT16</accession>
<sequence>MNSALQEQLRKQPGFINKSNSASQLSTDGSLLAGASVAQPMVWTPQAIGSYAEVVSMIEKNVEACRNALMHCNGSCCSGQKK</sequence>
<dbReference type="GeneID" id="9804616"/>
<proteinExistence type="predicted"/>
<protein>
    <submittedName>
        <fullName evidence="2">Uncharacterized protein</fullName>
    </submittedName>
</protein>
<dbReference type="Proteomes" id="UP000483820">
    <property type="component" value="Chromosome X"/>
</dbReference>
<feature type="region of interest" description="Disordered" evidence="1">
    <location>
        <begin position="1"/>
        <end position="25"/>
    </location>
</feature>
<organism evidence="2 3">
    <name type="scientific">Caenorhabditis remanei</name>
    <name type="common">Caenorhabditis vulgaris</name>
    <dbReference type="NCBI Taxonomy" id="31234"/>
    <lineage>
        <taxon>Eukaryota</taxon>
        <taxon>Metazoa</taxon>
        <taxon>Ecdysozoa</taxon>
        <taxon>Nematoda</taxon>
        <taxon>Chromadorea</taxon>
        <taxon>Rhabditida</taxon>
        <taxon>Rhabditina</taxon>
        <taxon>Rhabditomorpha</taxon>
        <taxon>Rhabditoidea</taxon>
        <taxon>Rhabditidae</taxon>
        <taxon>Peloderinae</taxon>
        <taxon>Caenorhabditis</taxon>
    </lineage>
</organism>
<evidence type="ECO:0000256" key="1">
    <source>
        <dbReference type="SAM" id="MobiDB-lite"/>
    </source>
</evidence>
<gene>
    <name evidence="2" type="ORF">GCK72_022102</name>
</gene>
<dbReference type="KEGG" id="crq:GCK72_022102"/>
<name>A0A6A5FT16_CAERE</name>